<name>A0A382YXB5_9ZZZZ</name>
<protein>
    <submittedName>
        <fullName evidence="1">Uncharacterized protein</fullName>
    </submittedName>
</protein>
<proteinExistence type="predicted"/>
<feature type="non-terminal residue" evidence="1">
    <location>
        <position position="1"/>
    </location>
</feature>
<sequence length="261" mass="28900">TRTRLMAIAAVLSLSAILTVSANAATPRQAGTVLSSPPAYDSQWLPWVGCWRLWEEQVERAAGRGDEFPERTMVCMSPTADTTGVLLSASATGQTLAQRTLVADGTQRDVTDGDCQGWEQRTWSSDGHRLFTRAELQCGTPALRRTSGVSFFSTNSNWVDIQLVEVGDREHLEIRRYTPIDETERLSLLERQADPITPSERQELLNSAQTSHANQRTIRELRQLSTASLNLINVQEALLLADAQVVEALLTETEPRLKLNA</sequence>
<gene>
    <name evidence="1" type="ORF">METZ01_LOCUS440738</name>
</gene>
<feature type="non-terminal residue" evidence="1">
    <location>
        <position position="261"/>
    </location>
</feature>
<reference evidence="1" key="1">
    <citation type="submission" date="2018-05" db="EMBL/GenBank/DDBJ databases">
        <authorList>
            <person name="Lanie J.A."/>
            <person name="Ng W.-L."/>
            <person name="Kazmierczak K.M."/>
            <person name="Andrzejewski T.M."/>
            <person name="Davidsen T.M."/>
            <person name="Wayne K.J."/>
            <person name="Tettelin H."/>
            <person name="Glass J.I."/>
            <person name="Rusch D."/>
            <person name="Podicherti R."/>
            <person name="Tsui H.-C.T."/>
            <person name="Winkler M.E."/>
        </authorList>
    </citation>
    <scope>NUCLEOTIDE SEQUENCE</scope>
</reference>
<dbReference type="AlphaFoldDB" id="A0A382YXB5"/>
<dbReference type="EMBL" id="UINC01179277">
    <property type="protein sequence ID" value="SVD87884.1"/>
    <property type="molecule type" value="Genomic_DNA"/>
</dbReference>
<organism evidence="1">
    <name type="scientific">marine metagenome</name>
    <dbReference type="NCBI Taxonomy" id="408172"/>
    <lineage>
        <taxon>unclassified sequences</taxon>
        <taxon>metagenomes</taxon>
        <taxon>ecological metagenomes</taxon>
    </lineage>
</organism>
<accession>A0A382YXB5</accession>
<evidence type="ECO:0000313" key="1">
    <source>
        <dbReference type="EMBL" id="SVD87884.1"/>
    </source>
</evidence>